<dbReference type="FunFam" id="3.30.63.10:FF:000002">
    <property type="entry name" value="Guanylate kinase 1"/>
    <property type="match status" value="1"/>
</dbReference>
<accession>A0A0P6XZZ8</accession>
<evidence type="ECO:0000256" key="3">
    <source>
        <dbReference type="ARBA" id="ARBA00016296"/>
    </source>
</evidence>
<organism evidence="11 12">
    <name type="scientific">Thermanaerothrix daxensis</name>
    <dbReference type="NCBI Taxonomy" id="869279"/>
    <lineage>
        <taxon>Bacteria</taxon>
        <taxon>Bacillati</taxon>
        <taxon>Chloroflexota</taxon>
        <taxon>Anaerolineae</taxon>
        <taxon>Anaerolineales</taxon>
        <taxon>Anaerolineaceae</taxon>
        <taxon>Thermanaerothrix</taxon>
    </lineage>
</organism>
<keyword evidence="6 9" id="KW-0418">Kinase</keyword>
<sequence>MVAPLDEPLFFELTRPQPLLIVLSGPSGVGKDTVLQALKKRNLPLHFVVTATDRPPRPGEVDGVDYIFVSREEFERMIAADEMLEYAVVYGDYKGVPKAQIRQALASGKDVILRVDVQGAARLRALCPEAVLIFLAPANVQEWYQRLINRHSETPETLQRRIEAVRRELTYLDMFDYVVINRQDHLEQAVDQIVAIIQVEHLRVHPRRITL</sequence>
<evidence type="ECO:0000313" key="11">
    <source>
        <dbReference type="EMBL" id="KPL82145.1"/>
    </source>
</evidence>
<dbReference type="AlphaFoldDB" id="A0A0P6XZZ8"/>
<dbReference type="PROSITE" id="PS50052">
    <property type="entry name" value="GUANYLATE_KINASE_2"/>
    <property type="match status" value="1"/>
</dbReference>
<keyword evidence="5 9" id="KW-0547">Nucleotide-binding</keyword>
<evidence type="ECO:0000256" key="1">
    <source>
        <dbReference type="ARBA" id="ARBA00005790"/>
    </source>
</evidence>
<evidence type="ECO:0000256" key="8">
    <source>
        <dbReference type="ARBA" id="ARBA00030128"/>
    </source>
</evidence>
<feature type="domain" description="Guanylate kinase-like" evidence="10">
    <location>
        <begin position="18"/>
        <end position="198"/>
    </location>
</feature>
<dbReference type="InterPro" id="IPR027417">
    <property type="entry name" value="P-loop_NTPase"/>
</dbReference>
<dbReference type="Gene3D" id="3.40.50.300">
    <property type="entry name" value="P-loop containing nucleotide triphosphate hydrolases"/>
    <property type="match status" value="1"/>
</dbReference>
<evidence type="ECO:0000256" key="7">
    <source>
        <dbReference type="ARBA" id="ARBA00022840"/>
    </source>
</evidence>
<comment type="catalytic activity">
    <reaction evidence="9">
        <text>GMP + ATP = GDP + ADP</text>
        <dbReference type="Rhea" id="RHEA:20780"/>
        <dbReference type="ChEBI" id="CHEBI:30616"/>
        <dbReference type="ChEBI" id="CHEBI:58115"/>
        <dbReference type="ChEBI" id="CHEBI:58189"/>
        <dbReference type="ChEBI" id="CHEBI:456216"/>
        <dbReference type="EC" id="2.7.4.8"/>
    </reaction>
</comment>
<dbReference type="GO" id="GO:0005829">
    <property type="term" value="C:cytosol"/>
    <property type="evidence" value="ECO:0007669"/>
    <property type="project" value="TreeGrafter"/>
</dbReference>
<keyword evidence="9" id="KW-0963">Cytoplasm</keyword>
<comment type="caution">
    <text evidence="11">The sequence shown here is derived from an EMBL/GenBank/DDBJ whole genome shotgun (WGS) entry which is preliminary data.</text>
</comment>
<evidence type="ECO:0000259" key="10">
    <source>
        <dbReference type="PROSITE" id="PS50052"/>
    </source>
</evidence>
<evidence type="ECO:0000256" key="4">
    <source>
        <dbReference type="ARBA" id="ARBA00022679"/>
    </source>
</evidence>
<dbReference type="Pfam" id="PF00625">
    <property type="entry name" value="Guanylate_kin"/>
    <property type="match status" value="1"/>
</dbReference>
<evidence type="ECO:0000256" key="2">
    <source>
        <dbReference type="ARBA" id="ARBA00012961"/>
    </source>
</evidence>
<dbReference type="PANTHER" id="PTHR23117:SF13">
    <property type="entry name" value="GUANYLATE KINASE"/>
    <property type="match status" value="1"/>
</dbReference>
<dbReference type="InterPro" id="IPR017665">
    <property type="entry name" value="Guanylate_kinase"/>
</dbReference>
<reference evidence="11 12" key="1">
    <citation type="submission" date="2015-07" db="EMBL/GenBank/DDBJ databases">
        <title>Whole genome sequence of Thermanaerothrix daxensis DSM 23592.</title>
        <authorList>
            <person name="Hemp J."/>
            <person name="Ward L.M."/>
            <person name="Pace L.A."/>
            <person name="Fischer W.W."/>
        </authorList>
    </citation>
    <scope>NUCLEOTIDE SEQUENCE [LARGE SCALE GENOMIC DNA]</scope>
    <source>
        <strain evidence="11 12">GNS-1</strain>
    </source>
</reference>
<dbReference type="Proteomes" id="UP000050544">
    <property type="component" value="Unassembled WGS sequence"/>
</dbReference>
<dbReference type="OrthoDB" id="9808150at2"/>
<dbReference type="InterPro" id="IPR008145">
    <property type="entry name" value="GK/Ca_channel_bsu"/>
</dbReference>
<dbReference type="SUPFAM" id="SSF52540">
    <property type="entry name" value="P-loop containing nucleoside triphosphate hydrolases"/>
    <property type="match status" value="1"/>
</dbReference>
<dbReference type="HAMAP" id="MF_00328">
    <property type="entry name" value="Guanylate_kinase"/>
    <property type="match status" value="1"/>
</dbReference>
<evidence type="ECO:0000313" key="12">
    <source>
        <dbReference type="Proteomes" id="UP000050544"/>
    </source>
</evidence>
<protein>
    <recommendedName>
        <fullName evidence="3 9">Guanylate kinase</fullName>
        <ecNumber evidence="2 9">2.7.4.8</ecNumber>
    </recommendedName>
    <alternativeName>
        <fullName evidence="8 9">GMP kinase</fullName>
    </alternativeName>
</protein>
<keyword evidence="7 9" id="KW-0067">ATP-binding</keyword>
<dbReference type="EC" id="2.7.4.8" evidence="2 9"/>
<dbReference type="STRING" id="869279.SE15_13755"/>
<dbReference type="RefSeq" id="WP_054522685.1">
    <property type="nucleotide sequence ID" value="NZ_LGKO01000006.1"/>
</dbReference>
<comment type="function">
    <text evidence="9">Essential for recycling GMP and indirectly, cGMP.</text>
</comment>
<name>A0A0P6XZZ8_9CHLR</name>
<dbReference type="SMART" id="SM00072">
    <property type="entry name" value="GuKc"/>
    <property type="match status" value="1"/>
</dbReference>
<dbReference type="CDD" id="cd00071">
    <property type="entry name" value="GMPK"/>
    <property type="match status" value="1"/>
</dbReference>
<comment type="similarity">
    <text evidence="1 9">Belongs to the guanylate kinase family.</text>
</comment>
<evidence type="ECO:0000256" key="5">
    <source>
        <dbReference type="ARBA" id="ARBA00022741"/>
    </source>
</evidence>
<dbReference type="InterPro" id="IPR008144">
    <property type="entry name" value="Guanylate_kin-like_dom"/>
</dbReference>
<comment type="subcellular location">
    <subcellularLocation>
        <location evidence="9">Cytoplasm</location>
    </subcellularLocation>
</comment>
<dbReference type="NCBIfam" id="TIGR03263">
    <property type="entry name" value="guanyl_kin"/>
    <property type="match status" value="1"/>
</dbReference>
<dbReference type="PATRIC" id="fig|869279.4.peg.2685"/>
<evidence type="ECO:0000256" key="9">
    <source>
        <dbReference type="HAMAP-Rule" id="MF_00328"/>
    </source>
</evidence>
<dbReference type="EMBL" id="LGKO01000006">
    <property type="protein sequence ID" value="KPL82145.1"/>
    <property type="molecule type" value="Genomic_DNA"/>
</dbReference>
<feature type="binding site" evidence="9">
    <location>
        <begin position="25"/>
        <end position="32"/>
    </location>
    <ligand>
        <name>ATP</name>
        <dbReference type="ChEBI" id="CHEBI:30616"/>
    </ligand>
</feature>
<keyword evidence="4 9" id="KW-0808">Transferase</keyword>
<dbReference type="GO" id="GO:0004385">
    <property type="term" value="F:GMP kinase activity"/>
    <property type="evidence" value="ECO:0007669"/>
    <property type="project" value="UniProtKB-UniRule"/>
</dbReference>
<proteinExistence type="inferred from homology"/>
<dbReference type="NCBIfam" id="NF011325">
    <property type="entry name" value="PRK14738.1"/>
    <property type="match status" value="1"/>
</dbReference>
<evidence type="ECO:0000256" key="6">
    <source>
        <dbReference type="ARBA" id="ARBA00022777"/>
    </source>
</evidence>
<gene>
    <name evidence="9 11" type="primary">gmk</name>
    <name evidence="11" type="ORF">SE15_13755</name>
</gene>
<dbReference type="GO" id="GO:0005524">
    <property type="term" value="F:ATP binding"/>
    <property type="evidence" value="ECO:0007669"/>
    <property type="project" value="UniProtKB-UniRule"/>
</dbReference>
<keyword evidence="12" id="KW-1185">Reference proteome</keyword>
<dbReference type="PANTHER" id="PTHR23117">
    <property type="entry name" value="GUANYLATE KINASE-RELATED"/>
    <property type="match status" value="1"/>
</dbReference>